<dbReference type="Pfam" id="PF07883">
    <property type="entry name" value="Cupin_2"/>
    <property type="match status" value="1"/>
</dbReference>
<feature type="domain" description="AB hydrolase-1" evidence="2">
    <location>
        <begin position="187"/>
        <end position="425"/>
    </location>
</feature>
<comment type="caution">
    <text evidence="3">The sequence shown here is derived from an EMBL/GenBank/DDBJ whole genome shotgun (WGS) entry which is preliminary data.</text>
</comment>
<dbReference type="Proteomes" id="UP000635387">
    <property type="component" value="Unassembled WGS sequence"/>
</dbReference>
<evidence type="ECO:0008006" key="5">
    <source>
        <dbReference type="Google" id="ProtNLM"/>
    </source>
</evidence>
<dbReference type="InterPro" id="IPR000073">
    <property type="entry name" value="AB_hydrolase_1"/>
</dbReference>
<evidence type="ECO:0000313" key="3">
    <source>
        <dbReference type="EMBL" id="GHH28248.1"/>
    </source>
</evidence>
<sequence>MARISIVGPEDGEIALSGPIRLRILEDGSTTDHRLGLGEIVVAPHVEGPPQHRHAQHDEGFYVVRGTVRFTVGDDVHDAPAGSLVMVPPGAPHTFANPGDEPAVILNTFTPDLFVQYFRDLGEFAAKAGRPANGEEITEIMSRYHTEPATTYAETGSAAPAEPEIEERVLDDGLVVRVESRGIGKPVLLVHGGAGPASVAGLAAALAARGVRVLTPVIPGFDGTAGSDLVRDVPEIARVFRRLIEELDLRDVLVAGNSVGGWIAAQMGVDEQSARDDEPEGIRRVGALVLLNAVGIAVDGHPITDISAQPPSRLADFVFHDPERFRMDPAALPPGRLAAMKENAVALNRYAGDPYMHDPYLRERLEAVRLPVRVLWGESDGIVDVAYGRAYAASFAGENDEGAKFAVIREAGHQPQLEQPDRTADLVLGDSVIG</sequence>
<dbReference type="InterPro" id="IPR014710">
    <property type="entry name" value="RmlC-like_jellyroll"/>
</dbReference>
<protein>
    <recommendedName>
        <fullName evidence="5">Alpha/beta fold hydrolase</fullName>
    </recommendedName>
</protein>
<dbReference type="InterPro" id="IPR053146">
    <property type="entry name" value="QDO-like"/>
</dbReference>
<accession>A0ABQ3LYW7</accession>
<feature type="domain" description="Cupin type-2" evidence="1">
    <location>
        <begin position="40"/>
        <end position="108"/>
    </location>
</feature>
<dbReference type="PANTHER" id="PTHR36440">
    <property type="entry name" value="PUTATIVE (AFU_ORTHOLOGUE AFUA_8G07350)-RELATED"/>
    <property type="match status" value="1"/>
</dbReference>
<dbReference type="Gene3D" id="3.40.50.1820">
    <property type="entry name" value="alpha/beta hydrolase"/>
    <property type="match status" value="1"/>
</dbReference>
<dbReference type="EMBL" id="BNAY01000007">
    <property type="protein sequence ID" value="GHH28248.1"/>
    <property type="molecule type" value="Genomic_DNA"/>
</dbReference>
<dbReference type="RefSeq" id="WP_191257636.1">
    <property type="nucleotide sequence ID" value="NZ_BNAY01000007.1"/>
</dbReference>
<dbReference type="InterPro" id="IPR011051">
    <property type="entry name" value="RmlC_Cupin_sf"/>
</dbReference>
<dbReference type="Gene3D" id="2.60.120.10">
    <property type="entry name" value="Jelly Rolls"/>
    <property type="match status" value="1"/>
</dbReference>
<dbReference type="PRINTS" id="PR00111">
    <property type="entry name" value="ABHYDROLASE"/>
</dbReference>
<organism evidence="3 4">
    <name type="scientific">Amycolatopsis oliviviridis</name>
    <dbReference type="NCBI Taxonomy" id="1471590"/>
    <lineage>
        <taxon>Bacteria</taxon>
        <taxon>Bacillati</taxon>
        <taxon>Actinomycetota</taxon>
        <taxon>Actinomycetes</taxon>
        <taxon>Pseudonocardiales</taxon>
        <taxon>Pseudonocardiaceae</taxon>
        <taxon>Amycolatopsis</taxon>
    </lineage>
</organism>
<proteinExistence type="predicted"/>
<name>A0ABQ3LYW7_9PSEU</name>
<evidence type="ECO:0000313" key="4">
    <source>
        <dbReference type="Proteomes" id="UP000635387"/>
    </source>
</evidence>
<evidence type="ECO:0000259" key="2">
    <source>
        <dbReference type="Pfam" id="PF12697"/>
    </source>
</evidence>
<dbReference type="PANTHER" id="PTHR36440:SF1">
    <property type="entry name" value="PUTATIVE (AFU_ORTHOLOGUE AFUA_8G07350)-RELATED"/>
    <property type="match status" value="1"/>
</dbReference>
<dbReference type="InterPro" id="IPR013096">
    <property type="entry name" value="Cupin_2"/>
</dbReference>
<dbReference type="Pfam" id="PF12697">
    <property type="entry name" value="Abhydrolase_6"/>
    <property type="match status" value="1"/>
</dbReference>
<evidence type="ECO:0000259" key="1">
    <source>
        <dbReference type="Pfam" id="PF07883"/>
    </source>
</evidence>
<dbReference type="InterPro" id="IPR029058">
    <property type="entry name" value="AB_hydrolase_fold"/>
</dbReference>
<reference evidence="4" key="1">
    <citation type="journal article" date="2019" name="Int. J. Syst. Evol. Microbiol.">
        <title>The Global Catalogue of Microorganisms (GCM) 10K type strain sequencing project: providing services to taxonomists for standard genome sequencing and annotation.</title>
        <authorList>
            <consortium name="The Broad Institute Genomics Platform"/>
            <consortium name="The Broad Institute Genome Sequencing Center for Infectious Disease"/>
            <person name="Wu L."/>
            <person name="Ma J."/>
        </authorList>
    </citation>
    <scope>NUCLEOTIDE SEQUENCE [LARGE SCALE GENOMIC DNA]</scope>
    <source>
        <strain evidence="4">CGMCC 4.7683</strain>
    </source>
</reference>
<gene>
    <name evidence="3" type="ORF">GCM10017790_58770</name>
</gene>
<keyword evidence="4" id="KW-1185">Reference proteome</keyword>
<dbReference type="SUPFAM" id="SSF51182">
    <property type="entry name" value="RmlC-like cupins"/>
    <property type="match status" value="1"/>
</dbReference>
<dbReference type="SUPFAM" id="SSF53474">
    <property type="entry name" value="alpha/beta-Hydrolases"/>
    <property type="match status" value="1"/>
</dbReference>